<evidence type="ECO:0000259" key="2">
    <source>
        <dbReference type="PROSITE" id="PS51455"/>
    </source>
</evidence>
<dbReference type="InterPro" id="IPR023610">
    <property type="entry name" value="PInositol-4/5-P-5/4-kinase"/>
</dbReference>
<reference evidence="3" key="3">
    <citation type="submission" date="2025-09" db="UniProtKB">
        <authorList>
            <consortium name="Ensembl"/>
        </authorList>
    </citation>
    <scope>IDENTIFICATION</scope>
</reference>
<feature type="domain" description="PIPK" evidence="2">
    <location>
        <begin position="40"/>
        <end position="396"/>
    </location>
</feature>
<dbReference type="InterPro" id="IPR027483">
    <property type="entry name" value="PInositol-4-P-4/5-kinase_C_sf"/>
</dbReference>
<gene>
    <name evidence="3" type="primary">PIP5KL1</name>
    <name evidence="3" type="synonym">LOC108921866</name>
</gene>
<dbReference type="GeneTree" id="ENSGT00940000158633"/>
<keyword evidence="4" id="KW-1185">Reference proteome</keyword>
<dbReference type="OrthoDB" id="20783at2759"/>
<proteinExistence type="predicted"/>
<dbReference type="Proteomes" id="UP000694397">
    <property type="component" value="Chromosome 17"/>
</dbReference>
<accession>A0A8C9RAL2</accession>
<reference evidence="3 4" key="1">
    <citation type="submission" date="2019-04" db="EMBL/GenBank/DDBJ databases">
        <authorList>
            <consortium name="Wellcome Sanger Institute Data Sharing"/>
        </authorList>
    </citation>
    <scope>NUCLEOTIDE SEQUENCE [LARGE SCALE GENOMIC DNA]</scope>
</reference>
<dbReference type="CDD" id="cd17304">
    <property type="entry name" value="PIPKc_PIP5KL1"/>
    <property type="match status" value="1"/>
</dbReference>
<dbReference type="GO" id="GO:0005524">
    <property type="term" value="F:ATP binding"/>
    <property type="evidence" value="ECO:0007669"/>
    <property type="project" value="UniProtKB-UniRule"/>
</dbReference>
<dbReference type="SMART" id="SM00330">
    <property type="entry name" value="PIPKc"/>
    <property type="match status" value="1"/>
</dbReference>
<dbReference type="Gene3D" id="3.30.800.10">
    <property type="entry name" value="Phosphatidylinositol Phosphate Kinase II Beta"/>
    <property type="match status" value="1"/>
</dbReference>
<reference evidence="3" key="2">
    <citation type="submission" date="2025-08" db="UniProtKB">
        <authorList>
            <consortium name="Ensembl"/>
        </authorList>
    </citation>
    <scope>IDENTIFICATION</scope>
</reference>
<dbReference type="InterPro" id="IPR002498">
    <property type="entry name" value="PInositol-4-P-4/5-kinase_core"/>
</dbReference>
<dbReference type="GO" id="GO:0016308">
    <property type="term" value="F:1-phosphatidylinositol-4-phosphate 5-kinase activity"/>
    <property type="evidence" value="ECO:0007669"/>
    <property type="project" value="TreeGrafter"/>
</dbReference>
<keyword evidence="1" id="KW-0067">ATP-binding</keyword>
<dbReference type="GO" id="GO:0005886">
    <property type="term" value="C:plasma membrane"/>
    <property type="evidence" value="ECO:0007669"/>
    <property type="project" value="TreeGrafter"/>
</dbReference>
<sequence>MDTWRCSGRCRDGVSVQVEGPGGHRGPHTLKRRRWGGLRQQWKLLGLFEIDPQHEFYSLTCMMREGLSTAIQSTIDQPLPVSEQDFRMDITQIHKGFRMQTFAGPVFAWLRRSLGMEEKEYQHSLASQGGYLQFISNSKSKANFFLTNDKRFFLKTQNKREVRFLLANLRVYTKHLESYPHSLLVKFLGERVMEDLLNRKKYFIVMQSVFYPDERINARYDIKGCEVSRWTDPAPEKSQLIVVLKDMNFEGKFITLDHQRSWLLRQVEIDTSFLRRLNVLDYSLLLAHQPLHHDERGRTHSFATLIMRAKKYVCVCQLEFKAQNRRLLPNFKNPLHVIDGPELRYFVGIIDIFTVYGFRKRVEHVWKRLRYPGKTFSTVSPSAYARRLCRWVENHTK</sequence>
<dbReference type="PANTHER" id="PTHR23086">
    <property type="entry name" value="PHOSPHATIDYLINOSITOL-4-PHOSPHATE 5-KINASE"/>
    <property type="match status" value="1"/>
</dbReference>
<keyword evidence="1" id="KW-0547">Nucleotide-binding</keyword>
<evidence type="ECO:0000313" key="3">
    <source>
        <dbReference type="Ensembl" id="ENSSFOP00015012629.2"/>
    </source>
</evidence>
<name>A0A8C9RAL2_SCLFO</name>
<dbReference type="Gene3D" id="3.30.810.10">
    <property type="entry name" value="2-Layer Sandwich"/>
    <property type="match status" value="1"/>
</dbReference>
<dbReference type="InterPro" id="IPR027484">
    <property type="entry name" value="PInositol-4-P-5-kinase_N"/>
</dbReference>
<protein>
    <submittedName>
        <fullName evidence="3">Phosphatidylinositol-4-phosphate 5-kinase like 1</fullName>
    </submittedName>
</protein>
<dbReference type="PANTHER" id="PTHR23086:SF46">
    <property type="entry name" value="PHOSPHATIDYLINOSITOL 4-PHOSPHATE 5-KINASE-LIKE PROTEIN 1"/>
    <property type="match status" value="1"/>
</dbReference>
<dbReference type="AlphaFoldDB" id="A0A8C9RAL2"/>
<dbReference type="PROSITE" id="PS51455">
    <property type="entry name" value="PIPK"/>
    <property type="match status" value="1"/>
</dbReference>
<evidence type="ECO:0000256" key="1">
    <source>
        <dbReference type="PROSITE-ProRule" id="PRU00781"/>
    </source>
</evidence>
<dbReference type="GO" id="GO:0046854">
    <property type="term" value="P:phosphatidylinositol phosphate biosynthetic process"/>
    <property type="evidence" value="ECO:0007669"/>
    <property type="project" value="TreeGrafter"/>
</dbReference>
<dbReference type="SUPFAM" id="SSF56104">
    <property type="entry name" value="SAICAR synthase-like"/>
    <property type="match status" value="1"/>
</dbReference>
<organism evidence="3 4">
    <name type="scientific">Scleropages formosus</name>
    <name type="common">Asian bonytongue</name>
    <name type="synonym">Osteoglossum formosum</name>
    <dbReference type="NCBI Taxonomy" id="113540"/>
    <lineage>
        <taxon>Eukaryota</taxon>
        <taxon>Metazoa</taxon>
        <taxon>Chordata</taxon>
        <taxon>Craniata</taxon>
        <taxon>Vertebrata</taxon>
        <taxon>Euteleostomi</taxon>
        <taxon>Actinopterygii</taxon>
        <taxon>Neopterygii</taxon>
        <taxon>Teleostei</taxon>
        <taxon>Osteoglossocephala</taxon>
        <taxon>Osteoglossomorpha</taxon>
        <taxon>Osteoglossiformes</taxon>
        <taxon>Osteoglossidae</taxon>
        <taxon>Scleropages</taxon>
    </lineage>
</organism>
<dbReference type="Pfam" id="PF01504">
    <property type="entry name" value="PIP5K"/>
    <property type="match status" value="1"/>
</dbReference>
<dbReference type="Ensembl" id="ENSSFOT00015012787.2">
    <property type="protein sequence ID" value="ENSSFOP00015012629.2"/>
    <property type="gene ID" value="ENSSFOG00015008125.2"/>
</dbReference>
<evidence type="ECO:0000313" key="4">
    <source>
        <dbReference type="Proteomes" id="UP000694397"/>
    </source>
</evidence>
<keyword evidence="1" id="KW-0808">Transferase</keyword>
<keyword evidence="1" id="KW-0418">Kinase</keyword>